<dbReference type="AlphaFoldDB" id="A0A7R9PM65"/>
<dbReference type="EMBL" id="OE841417">
    <property type="protein sequence ID" value="CAD7595626.1"/>
    <property type="molecule type" value="Genomic_DNA"/>
</dbReference>
<gene>
    <name evidence="1" type="ORF">TGEB3V08_LOCUS6108</name>
</gene>
<proteinExistence type="predicted"/>
<evidence type="ECO:0000313" key="1">
    <source>
        <dbReference type="EMBL" id="CAD7595626.1"/>
    </source>
</evidence>
<organism evidence="1">
    <name type="scientific">Timema genevievae</name>
    <name type="common">Walking stick</name>
    <dbReference type="NCBI Taxonomy" id="629358"/>
    <lineage>
        <taxon>Eukaryota</taxon>
        <taxon>Metazoa</taxon>
        <taxon>Ecdysozoa</taxon>
        <taxon>Arthropoda</taxon>
        <taxon>Hexapoda</taxon>
        <taxon>Insecta</taxon>
        <taxon>Pterygota</taxon>
        <taxon>Neoptera</taxon>
        <taxon>Polyneoptera</taxon>
        <taxon>Phasmatodea</taxon>
        <taxon>Timematodea</taxon>
        <taxon>Timematoidea</taxon>
        <taxon>Timematidae</taxon>
        <taxon>Timema</taxon>
    </lineage>
</organism>
<reference evidence="1" key="1">
    <citation type="submission" date="2020-11" db="EMBL/GenBank/DDBJ databases">
        <authorList>
            <person name="Tran Van P."/>
        </authorList>
    </citation>
    <scope>NUCLEOTIDE SEQUENCE</scope>
</reference>
<protein>
    <submittedName>
        <fullName evidence="1">Uncharacterized protein</fullName>
    </submittedName>
</protein>
<accession>A0A7R9PM65</accession>
<name>A0A7R9PM65_TIMGE</name>
<sequence>MGGCGLSLGTRFRMTSGIGDTACGWDDVYLSRGATTGCRGSWYDVCLLMISSTEGTGFDRITLNSSASSSFGRGLAASPGTFTRSVRLTSREYRRRDSPGTGRPSGMTLTTMGPMMYLLCPGDRNCSTVEDASSWEPRLLEPLPALGPEHTTTDLIYTNCPIMYCNKNTPTSYKKRTHQLQMRSCSPAAPGCLLVSCKSLSSWTPRLQADTHSY</sequence>